<protein>
    <submittedName>
        <fullName evidence="1">Uncharacterized protein</fullName>
    </submittedName>
</protein>
<sequence>MRNHELIRYGYYPYVFSLEVESNGRWCENLYPLVKLAGELIVEDILSSLPGPSSDSGPKPL</sequence>
<proteinExistence type="predicted"/>
<dbReference type="EMBL" id="LSSL01002320">
    <property type="protein sequence ID" value="OLY81603.1"/>
    <property type="molecule type" value="Genomic_DNA"/>
</dbReference>
<reference evidence="1 2" key="1">
    <citation type="journal article" date="2016" name="Mol. Biol. Evol.">
        <title>Genome-Wide Survey of Gut Fungi (Harpellales) Reveals the First Horizontally Transferred Ubiquitin Gene from a Mosquito Host.</title>
        <authorList>
            <person name="Wang Y."/>
            <person name="White M.M."/>
            <person name="Kvist S."/>
            <person name="Moncalvo J.M."/>
        </authorList>
    </citation>
    <scope>NUCLEOTIDE SEQUENCE [LARGE SCALE GENOMIC DNA]</scope>
    <source>
        <strain evidence="1 2">ALG-7-W6</strain>
    </source>
</reference>
<organism evidence="1 2">
    <name type="scientific">Smittium mucronatum</name>
    <dbReference type="NCBI Taxonomy" id="133383"/>
    <lineage>
        <taxon>Eukaryota</taxon>
        <taxon>Fungi</taxon>
        <taxon>Fungi incertae sedis</taxon>
        <taxon>Zoopagomycota</taxon>
        <taxon>Kickxellomycotina</taxon>
        <taxon>Harpellomycetes</taxon>
        <taxon>Harpellales</taxon>
        <taxon>Legeriomycetaceae</taxon>
        <taxon>Smittium</taxon>
    </lineage>
</organism>
<keyword evidence="2" id="KW-1185">Reference proteome</keyword>
<gene>
    <name evidence="1" type="ORF">AYI68_g4289</name>
</gene>
<name>A0A1R0GXI1_9FUNG</name>
<evidence type="ECO:0000313" key="1">
    <source>
        <dbReference type="EMBL" id="OLY81603.1"/>
    </source>
</evidence>
<evidence type="ECO:0000313" key="2">
    <source>
        <dbReference type="Proteomes" id="UP000187455"/>
    </source>
</evidence>
<dbReference type="AlphaFoldDB" id="A0A1R0GXI1"/>
<comment type="caution">
    <text evidence="1">The sequence shown here is derived from an EMBL/GenBank/DDBJ whole genome shotgun (WGS) entry which is preliminary data.</text>
</comment>
<accession>A0A1R0GXI1</accession>
<dbReference type="Proteomes" id="UP000187455">
    <property type="component" value="Unassembled WGS sequence"/>
</dbReference>
<feature type="non-terminal residue" evidence="1">
    <location>
        <position position="61"/>
    </location>
</feature>